<accession>A0A0F8Y2A5</accession>
<evidence type="ECO:0000313" key="1">
    <source>
        <dbReference type="EMBL" id="KKK67695.1"/>
    </source>
</evidence>
<proteinExistence type="predicted"/>
<feature type="non-terminal residue" evidence="1">
    <location>
        <position position="1"/>
    </location>
</feature>
<gene>
    <name evidence="1" type="ORF">LCGC14_2951510</name>
</gene>
<organism evidence="1">
    <name type="scientific">marine sediment metagenome</name>
    <dbReference type="NCBI Taxonomy" id="412755"/>
    <lineage>
        <taxon>unclassified sequences</taxon>
        <taxon>metagenomes</taxon>
        <taxon>ecological metagenomes</taxon>
    </lineage>
</organism>
<name>A0A0F8Y2A5_9ZZZZ</name>
<protein>
    <submittedName>
        <fullName evidence="1">Uncharacterized protein</fullName>
    </submittedName>
</protein>
<dbReference type="EMBL" id="LAZR01059484">
    <property type="protein sequence ID" value="KKK67695.1"/>
    <property type="molecule type" value="Genomic_DNA"/>
</dbReference>
<sequence length="60" mass="6725">SKIKFDGIIHVDGSLAKELLEDPNCPKNNKLFIGMPEMHTDCLADPSFLAQKIDEFLHKA</sequence>
<reference evidence="1" key="1">
    <citation type="journal article" date="2015" name="Nature">
        <title>Complex archaea that bridge the gap between prokaryotes and eukaryotes.</title>
        <authorList>
            <person name="Spang A."/>
            <person name="Saw J.H."/>
            <person name="Jorgensen S.L."/>
            <person name="Zaremba-Niedzwiedzka K."/>
            <person name="Martijn J."/>
            <person name="Lind A.E."/>
            <person name="van Eijk R."/>
            <person name="Schleper C."/>
            <person name="Guy L."/>
            <person name="Ettema T.J."/>
        </authorList>
    </citation>
    <scope>NUCLEOTIDE SEQUENCE</scope>
</reference>
<dbReference type="AlphaFoldDB" id="A0A0F8Y2A5"/>
<comment type="caution">
    <text evidence="1">The sequence shown here is derived from an EMBL/GenBank/DDBJ whole genome shotgun (WGS) entry which is preliminary data.</text>
</comment>